<keyword evidence="7" id="KW-1015">Disulfide bond</keyword>
<feature type="domain" description="G-protein coupled receptors family 1 profile" evidence="13">
    <location>
        <begin position="90"/>
        <end position="223"/>
    </location>
</feature>
<evidence type="ECO:0000256" key="12">
    <source>
        <dbReference type="SAM" id="Phobius"/>
    </source>
</evidence>
<dbReference type="GO" id="GO:0005886">
    <property type="term" value="C:plasma membrane"/>
    <property type="evidence" value="ECO:0007669"/>
    <property type="project" value="UniProtKB-SubCell"/>
</dbReference>
<dbReference type="PROSITE" id="PS50262">
    <property type="entry name" value="G_PROTEIN_RECEP_F1_2"/>
    <property type="match status" value="1"/>
</dbReference>
<reference evidence="14" key="1">
    <citation type="journal article" date="2023" name="Front. Mar. Sci.">
        <title>A new Merluccius polli reference genome to investigate the effects of global change in West African waters.</title>
        <authorList>
            <person name="Mateo J.L."/>
            <person name="Blanco-Fernandez C."/>
            <person name="Garcia-Vazquez E."/>
            <person name="Machado-Schiaffino G."/>
        </authorList>
    </citation>
    <scope>NUCLEOTIDE SEQUENCE</scope>
    <source>
        <strain evidence="14">C29</strain>
        <tissue evidence="14">Fin</tissue>
    </source>
</reference>
<name>A0AA47MPK4_MERPO</name>
<keyword evidence="9" id="KW-0325">Glycoprotein</keyword>
<dbReference type="GO" id="GO:0048266">
    <property type="term" value="P:behavioral response to pain"/>
    <property type="evidence" value="ECO:0007669"/>
    <property type="project" value="TreeGrafter"/>
</dbReference>
<evidence type="ECO:0000256" key="4">
    <source>
        <dbReference type="ARBA" id="ARBA00022989"/>
    </source>
</evidence>
<dbReference type="PRINTS" id="PR00237">
    <property type="entry name" value="GPCRRHODOPSN"/>
</dbReference>
<evidence type="ECO:0000256" key="9">
    <source>
        <dbReference type="ARBA" id="ARBA00023180"/>
    </source>
</evidence>
<evidence type="ECO:0000256" key="5">
    <source>
        <dbReference type="ARBA" id="ARBA00023040"/>
    </source>
</evidence>
<evidence type="ECO:0000259" key="13">
    <source>
        <dbReference type="PROSITE" id="PS50262"/>
    </source>
</evidence>
<keyword evidence="15" id="KW-1185">Reference proteome</keyword>
<keyword evidence="3 12" id="KW-0812">Transmembrane</keyword>
<keyword evidence="10" id="KW-0807">Transducer</keyword>
<dbReference type="Pfam" id="PF00001">
    <property type="entry name" value="7tm_1"/>
    <property type="match status" value="1"/>
</dbReference>
<evidence type="ECO:0000256" key="6">
    <source>
        <dbReference type="ARBA" id="ARBA00023136"/>
    </source>
</evidence>
<accession>A0AA47MPK4</accession>
<feature type="transmembrane region" description="Helical" evidence="12">
    <location>
        <begin position="106"/>
        <end position="124"/>
    </location>
</feature>
<dbReference type="Proteomes" id="UP001174136">
    <property type="component" value="Unassembled WGS sequence"/>
</dbReference>
<dbReference type="PANTHER" id="PTHR24234">
    <property type="entry name" value="LYSOPHOSPHATIDIC ACID RECEPTOR 5/SPHINGOSYLPHOSPHORYLCHOLINE RECEPTOR"/>
    <property type="match status" value="1"/>
</dbReference>
<dbReference type="InterPro" id="IPR000276">
    <property type="entry name" value="GPCR_Rhodpsn"/>
</dbReference>
<dbReference type="PANTHER" id="PTHR24234:SF6">
    <property type="entry name" value="LYSOPHOSPHATIDIC ACID RECEPTOR 5"/>
    <property type="match status" value="1"/>
</dbReference>
<dbReference type="Gene3D" id="1.20.1070.10">
    <property type="entry name" value="Rhodopsin 7-helix transmembrane proteins"/>
    <property type="match status" value="1"/>
</dbReference>
<organism evidence="14 15">
    <name type="scientific">Merluccius polli</name>
    <name type="common">Benguela hake</name>
    <name type="synonym">Merluccius cadenati</name>
    <dbReference type="NCBI Taxonomy" id="89951"/>
    <lineage>
        <taxon>Eukaryota</taxon>
        <taxon>Metazoa</taxon>
        <taxon>Chordata</taxon>
        <taxon>Craniata</taxon>
        <taxon>Vertebrata</taxon>
        <taxon>Euteleostomi</taxon>
        <taxon>Actinopterygii</taxon>
        <taxon>Neopterygii</taxon>
        <taxon>Teleostei</taxon>
        <taxon>Neoteleostei</taxon>
        <taxon>Acanthomorphata</taxon>
        <taxon>Zeiogadaria</taxon>
        <taxon>Gadariae</taxon>
        <taxon>Gadiformes</taxon>
        <taxon>Gadoidei</taxon>
        <taxon>Merlucciidae</taxon>
        <taxon>Merluccius</taxon>
    </lineage>
</organism>
<dbReference type="InterPro" id="IPR017452">
    <property type="entry name" value="GPCR_Rhodpsn_7TM"/>
</dbReference>
<sequence length="279" mass="31487">MDGEKMEVQEQPSNLAALSLSITLWPPAPPAPPPEAPRHTVTNLKRLHVCVECQNMRNLTLNNDVPGQYMTSYVAYAVVFGCVMLMGLPLNAASLWILIRYHRLKSGNAIFLINLALSDLLLGLSLPMRVYFYATGTWSLGMHACIWTTMLFRNNIRASAVFITFISVDRLLAVVFPLRTRHLRTTTNTWRACGLVWISIVAVNIPEGFQLARDMHRRNVTTCFEFPDRKKVKKLLSDSAVLKAANQRRVVRLEKMKGQSGTVQSRVRRSSVPSEHKLV</sequence>
<protein>
    <submittedName>
        <fullName evidence="14">Lysophosphatidic acid receptor 6</fullName>
    </submittedName>
</protein>
<keyword evidence="8 14" id="KW-0675">Receptor</keyword>
<evidence type="ECO:0000256" key="10">
    <source>
        <dbReference type="ARBA" id="ARBA00023224"/>
    </source>
</evidence>
<evidence type="ECO:0000256" key="7">
    <source>
        <dbReference type="ARBA" id="ARBA00023157"/>
    </source>
</evidence>
<feature type="transmembrane region" description="Helical" evidence="12">
    <location>
        <begin position="73"/>
        <end position="99"/>
    </location>
</feature>
<dbReference type="AlphaFoldDB" id="A0AA47MPK4"/>
<evidence type="ECO:0000256" key="1">
    <source>
        <dbReference type="ARBA" id="ARBA00004651"/>
    </source>
</evidence>
<evidence type="ECO:0000256" key="3">
    <source>
        <dbReference type="ARBA" id="ARBA00022692"/>
    </source>
</evidence>
<dbReference type="SUPFAM" id="SSF81321">
    <property type="entry name" value="Family A G protein-coupled receptor-like"/>
    <property type="match status" value="1"/>
</dbReference>
<feature type="transmembrane region" description="Helical" evidence="12">
    <location>
        <begin position="159"/>
        <end position="177"/>
    </location>
</feature>
<keyword evidence="5" id="KW-0297">G-protein coupled receptor</keyword>
<dbReference type="GO" id="GO:0004930">
    <property type="term" value="F:G protein-coupled receptor activity"/>
    <property type="evidence" value="ECO:0007669"/>
    <property type="project" value="UniProtKB-KW"/>
</dbReference>
<feature type="region of interest" description="Disordered" evidence="11">
    <location>
        <begin position="257"/>
        <end position="279"/>
    </location>
</feature>
<keyword evidence="2" id="KW-1003">Cell membrane</keyword>
<evidence type="ECO:0000256" key="8">
    <source>
        <dbReference type="ARBA" id="ARBA00023170"/>
    </source>
</evidence>
<evidence type="ECO:0000313" key="15">
    <source>
        <dbReference type="Proteomes" id="UP001174136"/>
    </source>
</evidence>
<keyword evidence="6 12" id="KW-0472">Membrane</keyword>
<evidence type="ECO:0000256" key="2">
    <source>
        <dbReference type="ARBA" id="ARBA00022475"/>
    </source>
</evidence>
<gene>
    <name evidence="14" type="primary">LPAR6_0</name>
    <name evidence="14" type="ORF">N1851_017528</name>
</gene>
<comment type="caution">
    <text evidence="14">The sequence shown here is derived from an EMBL/GenBank/DDBJ whole genome shotgun (WGS) entry which is preliminary data.</text>
</comment>
<proteinExistence type="predicted"/>
<comment type="subcellular location">
    <subcellularLocation>
        <location evidence="1">Cell membrane</location>
        <topology evidence="1">Multi-pass membrane protein</topology>
    </subcellularLocation>
</comment>
<evidence type="ECO:0000313" key="14">
    <source>
        <dbReference type="EMBL" id="KAK0144119.1"/>
    </source>
</evidence>
<evidence type="ECO:0000256" key="11">
    <source>
        <dbReference type="SAM" id="MobiDB-lite"/>
    </source>
</evidence>
<dbReference type="EMBL" id="JAOPHQ010003162">
    <property type="protein sequence ID" value="KAK0144119.1"/>
    <property type="molecule type" value="Genomic_DNA"/>
</dbReference>
<keyword evidence="4 12" id="KW-1133">Transmembrane helix</keyword>